<name>A0A1M5AWL9_9CLOT</name>
<protein>
    <submittedName>
        <fullName evidence="5">Alpha-glucosidase</fullName>
    </submittedName>
</protein>
<dbReference type="InterPro" id="IPR013783">
    <property type="entry name" value="Ig-like_fold"/>
</dbReference>
<evidence type="ECO:0000313" key="6">
    <source>
        <dbReference type="Proteomes" id="UP000184423"/>
    </source>
</evidence>
<dbReference type="InterPro" id="IPR017853">
    <property type="entry name" value="GH"/>
</dbReference>
<feature type="domain" description="Glycosyl hydrolase family 13 catalytic" evidence="4">
    <location>
        <begin position="130"/>
        <end position="535"/>
    </location>
</feature>
<sequence>MDWKQSIYSDGSRNFLSNPNPRLGETIKVSLRVFKDAPIKAVFLRYLPNGEHHMIEMKREGEDDIFAYYSTDLKISEKSINYRFMIATEDDVYYYNQLEVTNYDPNEHYDFKIIADYENPEWVRDCVFYQIFPDRFYNGNPDNDVQDEEYFLDGHPTSKQPWGKKPVEYSEGHCLDFYGGDLEGIKQKIPYLKELGVNAVYINPIFWAPSHHKYDCIDYFQVDPHFGGNEALKELVDELHKNDMKIILDISVNHTGSGHRWFNKEGFFDKSTGAYNDKNAEEREYYYFDENGEYFRWMGVDTLPSLDYRSQKLRDIIYRSPNSVLQTWLKPPYNIDGWRLDVANNMARKDEIDVSNEVWIELRQHLKETKSDMYLLAEHWADTSKYLQGDKWDAAMNYYGFQRPVRDFIGDIDVYLTRTHIPLKSKHKDAVKLAKQLSQHLAQLPYQVKMNQFNLLDSHDVHRLHIMPHIDFETYRCAVVMLFTFPGVPSIYYGDEVAIEGDLRYGEGCRYCIPWEEDKWNKNHYNLYKKLAHLRTKEDVLKNGGFKILYAEGSIIAFARFNNEKAFITVVSMENADKEVSINGRLIGVTDKSSINEVFNEKNAYICKDGIVNLKVSANKAYLYEITLKP</sequence>
<dbReference type="InterPro" id="IPR014756">
    <property type="entry name" value="Ig_E-set"/>
</dbReference>
<evidence type="ECO:0000259" key="4">
    <source>
        <dbReference type="SMART" id="SM00642"/>
    </source>
</evidence>
<dbReference type="SUPFAM" id="SSF51445">
    <property type="entry name" value="(Trans)glycosidases"/>
    <property type="match status" value="1"/>
</dbReference>
<dbReference type="PANTHER" id="PTHR10357:SF210">
    <property type="entry name" value="MALTODEXTRIN GLUCOSIDASE"/>
    <property type="match status" value="1"/>
</dbReference>
<dbReference type="SMART" id="SM00642">
    <property type="entry name" value="Aamy"/>
    <property type="match status" value="1"/>
</dbReference>
<organism evidence="5 6">
    <name type="scientific">Caloramator proteoclasticus DSM 10124</name>
    <dbReference type="NCBI Taxonomy" id="1121262"/>
    <lineage>
        <taxon>Bacteria</taxon>
        <taxon>Bacillati</taxon>
        <taxon>Bacillota</taxon>
        <taxon>Clostridia</taxon>
        <taxon>Eubacteriales</taxon>
        <taxon>Clostridiaceae</taxon>
        <taxon>Caloramator</taxon>
    </lineage>
</organism>
<dbReference type="Gene3D" id="2.60.40.1180">
    <property type="entry name" value="Golgi alpha-mannosidase II"/>
    <property type="match status" value="1"/>
</dbReference>
<dbReference type="InterPro" id="IPR013780">
    <property type="entry name" value="Glyco_hydro_b"/>
</dbReference>
<dbReference type="Pfam" id="PF02903">
    <property type="entry name" value="Alpha-amylase_N"/>
    <property type="match status" value="1"/>
</dbReference>
<keyword evidence="3" id="KW-0326">Glycosidase</keyword>
<dbReference type="Proteomes" id="UP000184423">
    <property type="component" value="Unassembled WGS sequence"/>
</dbReference>
<evidence type="ECO:0000256" key="2">
    <source>
        <dbReference type="ARBA" id="ARBA00022801"/>
    </source>
</evidence>
<keyword evidence="2" id="KW-0378">Hydrolase</keyword>
<dbReference type="CDD" id="cd02857">
    <property type="entry name" value="E_set_CDase_PDE_N"/>
    <property type="match status" value="1"/>
</dbReference>
<comment type="similarity">
    <text evidence="1">Belongs to the glycosyl hydrolase 13 family.</text>
</comment>
<gene>
    <name evidence="5" type="ORF">SAMN02746091_02312</name>
</gene>
<dbReference type="SUPFAM" id="SSF81296">
    <property type="entry name" value="E set domains"/>
    <property type="match status" value="1"/>
</dbReference>
<evidence type="ECO:0000256" key="1">
    <source>
        <dbReference type="ARBA" id="ARBA00008061"/>
    </source>
</evidence>
<dbReference type="CDD" id="cd11338">
    <property type="entry name" value="AmyAc_CMD"/>
    <property type="match status" value="1"/>
</dbReference>
<proteinExistence type="inferred from homology"/>
<dbReference type="Pfam" id="PF00128">
    <property type="entry name" value="Alpha-amylase"/>
    <property type="match status" value="1"/>
</dbReference>
<evidence type="ECO:0000313" key="5">
    <source>
        <dbReference type="EMBL" id="SHF34638.1"/>
    </source>
</evidence>
<keyword evidence="6" id="KW-1185">Reference proteome</keyword>
<evidence type="ECO:0000256" key="3">
    <source>
        <dbReference type="ARBA" id="ARBA00023295"/>
    </source>
</evidence>
<reference evidence="6" key="1">
    <citation type="submission" date="2016-11" db="EMBL/GenBank/DDBJ databases">
        <authorList>
            <person name="Varghese N."/>
            <person name="Submissions S."/>
        </authorList>
    </citation>
    <scope>NUCLEOTIDE SEQUENCE [LARGE SCALE GENOMIC DNA]</scope>
    <source>
        <strain evidence="6">DSM 10124</strain>
    </source>
</reference>
<accession>A0A1M5AWL9</accession>
<dbReference type="AlphaFoldDB" id="A0A1M5AWL9"/>
<dbReference type="RefSeq" id="WP_073249842.1">
    <property type="nucleotide sequence ID" value="NZ_FQVG01000058.1"/>
</dbReference>
<dbReference type="Gene3D" id="3.20.20.80">
    <property type="entry name" value="Glycosidases"/>
    <property type="match status" value="1"/>
</dbReference>
<dbReference type="Gene3D" id="2.60.40.10">
    <property type="entry name" value="Immunoglobulins"/>
    <property type="match status" value="1"/>
</dbReference>
<dbReference type="GO" id="GO:0004553">
    <property type="term" value="F:hydrolase activity, hydrolyzing O-glycosyl compounds"/>
    <property type="evidence" value="ECO:0007669"/>
    <property type="project" value="InterPro"/>
</dbReference>
<dbReference type="EMBL" id="FQVG01000058">
    <property type="protein sequence ID" value="SHF34638.1"/>
    <property type="molecule type" value="Genomic_DNA"/>
</dbReference>
<dbReference type="PANTHER" id="PTHR10357">
    <property type="entry name" value="ALPHA-AMYLASE FAMILY MEMBER"/>
    <property type="match status" value="1"/>
</dbReference>
<dbReference type="InterPro" id="IPR004185">
    <property type="entry name" value="Glyco_hydro_13_lg-like_dom"/>
</dbReference>
<dbReference type="InterPro" id="IPR006047">
    <property type="entry name" value="GH13_cat_dom"/>
</dbReference>
<dbReference type="GO" id="GO:0005975">
    <property type="term" value="P:carbohydrate metabolic process"/>
    <property type="evidence" value="ECO:0007669"/>
    <property type="project" value="InterPro"/>
</dbReference>